<keyword evidence="2" id="KW-1185">Reference proteome</keyword>
<name>A0A8B6EFM4_MYTGA</name>
<gene>
    <name evidence="1" type="ORF">MGAL_10B029344</name>
</gene>
<dbReference type="AlphaFoldDB" id="A0A8B6EFM4"/>
<proteinExistence type="predicted"/>
<dbReference type="EMBL" id="UYJE01004978">
    <property type="protein sequence ID" value="VDI32970.1"/>
    <property type="molecule type" value="Genomic_DNA"/>
</dbReference>
<organism evidence="1 2">
    <name type="scientific">Mytilus galloprovincialis</name>
    <name type="common">Mediterranean mussel</name>
    <dbReference type="NCBI Taxonomy" id="29158"/>
    <lineage>
        <taxon>Eukaryota</taxon>
        <taxon>Metazoa</taxon>
        <taxon>Spiralia</taxon>
        <taxon>Lophotrochozoa</taxon>
        <taxon>Mollusca</taxon>
        <taxon>Bivalvia</taxon>
        <taxon>Autobranchia</taxon>
        <taxon>Pteriomorphia</taxon>
        <taxon>Mytilida</taxon>
        <taxon>Mytiloidea</taxon>
        <taxon>Mytilidae</taxon>
        <taxon>Mytilinae</taxon>
        <taxon>Mytilus</taxon>
    </lineage>
</organism>
<evidence type="ECO:0000313" key="1">
    <source>
        <dbReference type="EMBL" id="VDI32970.1"/>
    </source>
</evidence>
<protein>
    <submittedName>
        <fullName evidence="1">Uncharacterized protein</fullName>
    </submittedName>
</protein>
<comment type="caution">
    <text evidence="1">The sequence shown here is derived from an EMBL/GenBank/DDBJ whole genome shotgun (WGS) entry which is preliminary data.</text>
</comment>
<dbReference type="OrthoDB" id="6075324at2759"/>
<accession>A0A8B6EFM4</accession>
<sequence>MNGAAKVRVWLSTDFPLAVVNMTVGINTLFNFKEIYHGLGSYPDILYVQIMLSDGNISDAQGSRIAVFGASDGWGLFTEDTEGTARILAWKTNKQGRIFHKGFTVSKSSKEESVLRFPRYYDLSNYLISVQVKVPDGDNRNMIFQSVGSSVATGIFHFSGIVYVYTTTEILFWKPISYNGHMFFIGDVFGPGHHSQICDTVDLHVEIYHLQSKGHTKNMEHDPCEDDSERHLHDMHRRFKNYKTMFQKRQEEMVCDKYLIPQHGAWFMSYNDMPTEPPTFLDCGTTHPIWLNGTIPTTSEGVVDRTACKVGFMSYCDEEIPVKIKRCEKYTAYFLLPTKHCPEAYCFGTKKEPPLRKPVIKASTYNKNGSSVDRLQFECYLNISTLNYAYYEVTWRWADSILSFKNESSQFSNLRLTDEHFKTLGVYVTCTVTALHFKHDTVGSNVTSDNFYAGLMVCN</sequence>
<evidence type="ECO:0000313" key="2">
    <source>
        <dbReference type="Proteomes" id="UP000596742"/>
    </source>
</evidence>
<reference evidence="1" key="1">
    <citation type="submission" date="2018-11" db="EMBL/GenBank/DDBJ databases">
        <authorList>
            <person name="Alioto T."/>
            <person name="Alioto T."/>
        </authorList>
    </citation>
    <scope>NUCLEOTIDE SEQUENCE</scope>
</reference>
<dbReference type="Proteomes" id="UP000596742">
    <property type="component" value="Unassembled WGS sequence"/>
</dbReference>